<dbReference type="AlphaFoldDB" id="A0AA42W6Z4"/>
<dbReference type="Pfam" id="PF26395">
    <property type="entry name" value="E2-CBASS"/>
    <property type="match status" value="1"/>
</dbReference>
<gene>
    <name evidence="2" type="ORF">N5J23_17700</name>
</gene>
<name>A0AA42W6Z4_9BURK</name>
<dbReference type="RefSeq" id="WP_279813936.1">
    <property type="nucleotide sequence ID" value="NZ_JAOCET010000001.1"/>
</dbReference>
<protein>
    <recommendedName>
        <fullName evidence="1">Type II CBASS E2 protein domain-containing protein</fullName>
    </recommendedName>
</protein>
<dbReference type="InterPro" id="IPR058588">
    <property type="entry name" value="E2-CBASS"/>
</dbReference>
<proteinExistence type="predicted"/>
<comment type="caution">
    <text evidence="2">The sequence shown here is derived from an EMBL/GenBank/DDBJ whole genome shotgun (WGS) entry which is preliminary data.</text>
</comment>
<evidence type="ECO:0000259" key="1">
    <source>
        <dbReference type="Pfam" id="PF26395"/>
    </source>
</evidence>
<dbReference type="Proteomes" id="UP001161294">
    <property type="component" value="Unassembled WGS sequence"/>
</dbReference>
<feature type="domain" description="Type II CBASS E2 protein" evidence="1">
    <location>
        <begin position="1"/>
        <end position="77"/>
    </location>
</feature>
<evidence type="ECO:0000313" key="3">
    <source>
        <dbReference type="Proteomes" id="UP001161294"/>
    </source>
</evidence>
<sequence>MFVMTPHLSALAGTDPIPHTYRHDGAGVLLCLWWPKRREWVPQLKLTETFIPWTEEWLWYFEDWLTTKVWAGGGEHPEPSRVLRFARRPARDMACR</sequence>
<accession>A0AA42W6Z4</accession>
<evidence type="ECO:0000313" key="2">
    <source>
        <dbReference type="EMBL" id="MDH2007339.1"/>
    </source>
</evidence>
<organism evidence="2 3">
    <name type="scientific">Comamonas aquatica</name>
    <dbReference type="NCBI Taxonomy" id="225991"/>
    <lineage>
        <taxon>Bacteria</taxon>
        <taxon>Pseudomonadati</taxon>
        <taxon>Pseudomonadota</taxon>
        <taxon>Betaproteobacteria</taxon>
        <taxon>Burkholderiales</taxon>
        <taxon>Comamonadaceae</taxon>
        <taxon>Comamonas</taxon>
    </lineage>
</organism>
<reference evidence="2" key="1">
    <citation type="submission" date="2022-09" db="EMBL/GenBank/DDBJ databases">
        <title>Intensive care unit water sources are persistently colonized with multi-drug resistant bacteria and are the site of extensive horizontal gene transfer of antibiotic resistance genes.</title>
        <authorList>
            <person name="Diorio-Toth L."/>
        </authorList>
    </citation>
    <scope>NUCLEOTIDE SEQUENCE</scope>
    <source>
        <strain evidence="2">GD03686</strain>
    </source>
</reference>
<dbReference type="EMBL" id="JAOCJW010000062">
    <property type="protein sequence ID" value="MDH2007339.1"/>
    <property type="molecule type" value="Genomic_DNA"/>
</dbReference>